<dbReference type="Gene3D" id="1.10.3510.10">
    <property type="entry name" value="NMB0513-like"/>
    <property type="match status" value="1"/>
</dbReference>
<dbReference type="InterPro" id="IPR007670">
    <property type="entry name" value="DUF596"/>
</dbReference>
<dbReference type="Proteomes" id="UP000197090">
    <property type="component" value="Unassembled WGS sequence"/>
</dbReference>
<dbReference type="Pfam" id="PF04591">
    <property type="entry name" value="DUF596"/>
    <property type="match status" value="1"/>
</dbReference>
<dbReference type="InterPro" id="IPR023138">
    <property type="entry name" value="NMB0513-like_sf"/>
</dbReference>
<reference evidence="1 2" key="1">
    <citation type="submission" date="2017-06" db="EMBL/GenBank/DDBJ databases">
        <authorList>
            <person name="Kim H.J."/>
            <person name="Triplett B.A."/>
        </authorList>
    </citation>
    <scope>NUCLEOTIDE SEQUENCE [LARGE SCALE GENOMIC DNA]</scope>
    <source>
        <strain evidence="1 2">594</strain>
    </source>
</reference>
<organism evidence="1 2">
    <name type="scientific">Stenotrophomonas maltophilia</name>
    <name type="common">Pseudomonas maltophilia</name>
    <name type="synonym">Xanthomonas maltophilia</name>
    <dbReference type="NCBI Taxonomy" id="40324"/>
    <lineage>
        <taxon>Bacteria</taxon>
        <taxon>Pseudomonadati</taxon>
        <taxon>Pseudomonadota</taxon>
        <taxon>Gammaproteobacteria</taxon>
        <taxon>Lysobacterales</taxon>
        <taxon>Lysobacteraceae</taxon>
        <taxon>Stenotrophomonas</taxon>
        <taxon>Stenotrophomonas maltophilia group</taxon>
    </lineage>
</organism>
<proteinExistence type="predicted"/>
<gene>
    <name evidence="1" type="ORF">CEE63_04210</name>
</gene>
<sequence>MMTGAIRNVLHYSYGYSMGVLWRNMNMEFEGGGMNFEQQTEEFFSMLRMLMEEGKLKLASDGVFADGEIDAQLGVMRHAWPATRDQEDLDEDGFWFLTDAPFGLVWITPEGDAWT</sequence>
<comment type="caution">
    <text evidence="1">The sequence shown here is derived from an EMBL/GenBank/DDBJ whole genome shotgun (WGS) entry which is preliminary data.</text>
</comment>
<protein>
    <recommendedName>
        <fullName evidence="3">DUF596 domain-containing protein</fullName>
    </recommendedName>
</protein>
<name>A0A246IBZ7_STEMA</name>
<accession>A0A246IBZ7</accession>
<dbReference type="EMBL" id="NIVX01000034">
    <property type="protein sequence ID" value="OWQ77324.1"/>
    <property type="molecule type" value="Genomic_DNA"/>
</dbReference>
<dbReference type="SUPFAM" id="SSF160472">
    <property type="entry name" value="NMB0513-like"/>
    <property type="match status" value="1"/>
</dbReference>
<evidence type="ECO:0000313" key="1">
    <source>
        <dbReference type="EMBL" id="OWQ77324.1"/>
    </source>
</evidence>
<dbReference type="AlphaFoldDB" id="A0A246IBZ7"/>
<evidence type="ECO:0008006" key="3">
    <source>
        <dbReference type="Google" id="ProtNLM"/>
    </source>
</evidence>
<evidence type="ECO:0000313" key="2">
    <source>
        <dbReference type="Proteomes" id="UP000197090"/>
    </source>
</evidence>